<protein>
    <submittedName>
        <fullName evidence="2">Uncharacterized protein</fullName>
    </submittedName>
</protein>
<reference evidence="2" key="1">
    <citation type="journal article" date="2019" name="Sci. Rep.">
        <title>Draft genome of Tanacetum cinerariifolium, the natural source of mosquito coil.</title>
        <authorList>
            <person name="Yamashiro T."/>
            <person name="Shiraishi A."/>
            <person name="Satake H."/>
            <person name="Nakayama K."/>
        </authorList>
    </citation>
    <scope>NUCLEOTIDE SEQUENCE</scope>
</reference>
<dbReference type="EMBL" id="BKCJ011869227">
    <property type="protein sequence ID" value="GFD59784.1"/>
    <property type="molecule type" value="Genomic_DNA"/>
</dbReference>
<organism evidence="2">
    <name type="scientific">Tanacetum cinerariifolium</name>
    <name type="common">Dalmatian daisy</name>
    <name type="synonym">Chrysanthemum cinerariifolium</name>
    <dbReference type="NCBI Taxonomy" id="118510"/>
    <lineage>
        <taxon>Eukaryota</taxon>
        <taxon>Viridiplantae</taxon>
        <taxon>Streptophyta</taxon>
        <taxon>Embryophyta</taxon>
        <taxon>Tracheophyta</taxon>
        <taxon>Spermatophyta</taxon>
        <taxon>Magnoliopsida</taxon>
        <taxon>eudicotyledons</taxon>
        <taxon>Gunneridae</taxon>
        <taxon>Pentapetalae</taxon>
        <taxon>asterids</taxon>
        <taxon>campanulids</taxon>
        <taxon>Asterales</taxon>
        <taxon>Asteraceae</taxon>
        <taxon>Asteroideae</taxon>
        <taxon>Anthemideae</taxon>
        <taxon>Anthemidinae</taxon>
        <taxon>Tanacetum</taxon>
    </lineage>
</organism>
<evidence type="ECO:0000256" key="1">
    <source>
        <dbReference type="SAM" id="MobiDB-lite"/>
    </source>
</evidence>
<feature type="region of interest" description="Disordered" evidence="1">
    <location>
        <begin position="1"/>
        <end position="22"/>
    </location>
</feature>
<gene>
    <name evidence="2" type="ORF">Tci_931753</name>
</gene>
<proteinExistence type="predicted"/>
<sequence>MPPVAVDTNTRNSATGAPAAPTLPAPADGLLFRIQLAGPGLNTQLDVVDADDLALVRALLDKIERRLKQ</sequence>
<comment type="caution">
    <text evidence="2">The sequence shown here is derived from an EMBL/GenBank/DDBJ whole genome shotgun (WGS) entry which is preliminary data.</text>
</comment>
<dbReference type="AlphaFoldDB" id="A0A699XUX0"/>
<name>A0A699XUX0_TANCI</name>
<evidence type="ECO:0000313" key="2">
    <source>
        <dbReference type="EMBL" id="GFD59784.1"/>
    </source>
</evidence>
<accession>A0A699XUX0</accession>